<dbReference type="InterPro" id="IPR006047">
    <property type="entry name" value="GH13_cat_dom"/>
</dbReference>
<dbReference type="Gene3D" id="2.60.40.10">
    <property type="entry name" value="Immunoglobulins"/>
    <property type="match status" value="1"/>
</dbReference>
<dbReference type="SUPFAM" id="SSF51445">
    <property type="entry name" value="(Trans)glycosidases"/>
    <property type="match status" value="1"/>
</dbReference>
<reference evidence="5" key="1">
    <citation type="submission" date="2019-04" db="EMBL/GenBank/DDBJ databases">
        <authorList>
            <person name="Brambilla D."/>
        </authorList>
    </citation>
    <scope>NUCLEOTIDE SEQUENCE</scope>
    <source>
        <strain evidence="5">BAL1</strain>
    </source>
</reference>
<dbReference type="PANTHER" id="PTHR43002">
    <property type="entry name" value="GLYCOGEN DEBRANCHING ENZYME"/>
    <property type="match status" value="1"/>
</dbReference>
<dbReference type="NCBIfam" id="TIGR02100">
    <property type="entry name" value="glgX_debranch"/>
    <property type="match status" value="1"/>
</dbReference>
<evidence type="ECO:0000256" key="1">
    <source>
        <dbReference type="ARBA" id="ARBA00008061"/>
    </source>
</evidence>
<keyword evidence="2 5" id="KW-0378">Hydrolase</keyword>
<sequence length="690" mass="78655">MSHQIPLLTLSVGTAAPLGASIVPGQTEIANAGRVWNFAVFAPEATALTLCLYQPDTEELLGELAFCGRTGEIWHLQVTGIPDGTLYALKADGLYDPERGMMFDADRALLDPYAKKLNRNIRFNERLYAAKSHYMLAKAVLAETEFDWQGVKKPQIPREKTVIYEAHVKGMTMRHPDVPEELRGTYLGLCHPAIIAHLQQLGITTLQLLPVAAFMSEPRLNKLQLTNYWGYNPVSFFAPEPRYQLHDAVSEFKTLVRSYHQAGIEVILDVVFNHTTEAGEDGPLLSFRGLANKHYYLFESHADITDFSQNCNYTGCGNTLNLAHPMVQKLVMDALRYWLTEMQVDGFRFDLATTLAREHKRFNPYAAFFQIIAQDPVLSQAKLIAEPWDVGPMGYQLGQFPAHWSELNDKCRDTFRAFWRGDKCVLPEFTTRLLGSRDIFQKHHKPACCSVNYLSYHDGFTLHDLVSYQDKHNWLNGEENRDGHGHNLSCNHGVEGPTKDITVLANRYLHKRNLVATLLLSQGMIHWLGGDELSHSQRGNNNAYCQDNDISWLDWHLDSDEEDFLNFVRQMLALRRKYSCLQQLSLLDDNYQLQGDKHQICWYLPDGSEKQQHDWHDPERSACIFQISNKASKASLLFVFNAGAEPLDMTLPDKPWQRLFDTNIANGMIQGQTARVVQYQQNPHSISVWL</sequence>
<dbReference type="SUPFAM" id="SSF81296">
    <property type="entry name" value="E set domains"/>
    <property type="match status" value="1"/>
</dbReference>
<evidence type="ECO:0000313" key="5">
    <source>
        <dbReference type="EMBL" id="VHO05280.1"/>
    </source>
</evidence>
<evidence type="ECO:0000256" key="2">
    <source>
        <dbReference type="ARBA" id="ARBA00022801"/>
    </source>
</evidence>
<dbReference type="EC" id="3.2.1.-" evidence="5"/>
<comment type="similarity">
    <text evidence="1">Belongs to the glycosyl hydrolase 13 family.</text>
</comment>
<dbReference type="InterPro" id="IPR013780">
    <property type="entry name" value="Glyco_hydro_b"/>
</dbReference>
<accession>A0A486XSP5</accession>
<dbReference type="Pfam" id="PF02922">
    <property type="entry name" value="CBM_48"/>
    <property type="match status" value="1"/>
</dbReference>
<feature type="domain" description="Glycosyl hydrolase family 13 catalytic" evidence="4">
    <location>
        <begin position="184"/>
        <end position="575"/>
    </location>
</feature>
<dbReference type="InterPro" id="IPR013783">
    <property type="entry name" value="Ig-like_fold"/>
</dbReference>
<dbReference type="Gene3D" id="2.60.40.1180">
    <property type="entry name" value="Golgi alpha-mannosidase II"/>
    <property type="match status" value="1"/>
</dbReference>
<gene>
    <name evidence="5" type="ORF">BAL341_2391</name>
</gene>
<name>A0A486XSP5_9GAMM</name>
<evidence type="ECO:0000256" key="3">
    <source>
        <dbReference type="ARBA" id="ARBA00023295"/>
    </source>
</evidence>
<dbReference type="InterPro" id="IPR004193">
    <property type="entry name" value="Glyco_hydro_13_N"/>
</dbReference>
<protein>
    <submittedName>
        <fullName evidence="5">Glycogen debranching enzyme</fullName>
        <ecNumber evidence="5">3.2.1.-</ecNumber>
    </submittedName>
</protein>
<dbReference type="InterPro" id="IPR011837">
    <property type="entry name" value="Glycogen_debranch_GlgX"/>
</dbReference>
<dbReference type="GO" id="GO:0005980">
    <property type="term" value="P:glycogen catabolic process"/>
    <property type="evidence" value="ECO:0007669"/>
    <property type="project" value="InterPro"/>
</dbReference>
<dbReference type="EMBL" id="CAAJGR010000120">
    <property type="protein sequence ID" value="VHO05280.1"/>
    <property type="molecule type" value="Genomic_DNA"/>
</dbReference>
<dbReference type="CDD" id="cd11326">
    <property type="entry name" value="AmyAc_Glg_debranch"/>
    <property type="match status" value="1"/>
</dbReference>
<dbReference type="Gene3D" id="3.20.20.80">
    <property type="entry name" value="Glycosidases"/>
    <property type="match status" value="1"/>
</dbReference>
<dbReference type="SUPFAM" id="SSF51011">
    <property type="entry name" value="Glycosyl hydrolase domain"/>
    <property type="match status" value="1"/>
</dbReference>
<dbReference type="AlphaFoldDB" id="A0A486XSP5"/>
<proteinExistence type="inferred from homology"/>
<dbReference type="CDD" id="cd02856">
    <property type="entry name" value="E_set_GDE_Isoamylase_N"/>
    <property type="match status" value="1"/>
</dbReference>
<keyword evidence="3 5" id="KW-0326">Glycosidase</keyword>
<evidence type="ECO:0000259" key="4">
    <source>
        <dbReference type="SMART" id="SM00642"/>
    </source>
</evidence>
<dbReference type="GO" id="GO:0004135">
    <property type="term" value="F:amylo-alpha-1,6-glucosidase activity"/>
    <property type="evidence" value="ECO:0007669"/>
    <property type="project" value="InterPro"/>
</dbReference>
<dbReference type="InterPro" id="IPR017853">
    <property type="entry name" value="GH"/>
</dbReference>
<dbReference type="InterPro" id="IPR014756">
    <property type="entry name" value="Ig_E-set"/>
</dbReference>
<dbReference type="SMART" id="SM00642">
    <property type="entry name" value="Aamy"/>
    <property type="match status" value="1"/>
</dbReference>
<organism evidence="5">
    <name type="scientific">Rheinheimera sp. BAL341</name>
    <dbReference type="NCBI Taxonomy" id="1708203"/>
    <lineage>
        <taxon>Bacteria</taxon>
        <taxon>Pseudomonadati</taxon>
        <taxon>Pseudomonadota</taxon>
        <taxon>Gammaproteobacteria</taxon>
        <taxon>Chromatiales</taxon>
        <taxon>Chromatiaceae</taxon>
        <taxon>Rheinheimera</taxon>
    </lineage>
</organism>
<dbReference type="InterPro" id="IPR044505">
    <property type="entry name" value="GlgX_Isoamylase_N_E_set"/>
</dbReference>